<organism evidence="1 2">
    <name type="scientific">Nosema bombycis (strain CQ1 / CVCC 102059)</name>
    <name type="common">Microsporidian parasite</name>
    <name type="synonym">Pebrine of silkworm</name>
    <dbReference type="NCBI Taxonomy" id="578461"/>
    <lineage>
        <taxon>Eukaryota</taxon>
        <taxon>Fungi</taxon>
        <taxon>Fungi incertae sedis</taxon>
        <taxon>Microsporidia</taxon>
        <taxon>Nosematidae</taxon>
        <taxon>Nosema</taxon>
    </lineage>
</organism>
<sequence length="57" mass="6503">MTTDGSQFGDYMNPFCLDSNLSSSPNSFIGAYEFRGPVQPNDCNNHQIWTSTFRRSY</sequence>
<dbReference type="HOGENOM" id="CLU_2997028_0_0_1"/>
<dbReference type="VEuPathDB" id="MicrosporidiaDB:NBO_264g0002"/>
<dbReference type="AlphaFoldDB" id="R0M4T2"/>
<gene>
    <name evidence="1" type="ORF">NBO_264g0002</name>
</gene>
<protein>
    <submittedName>
        <fullName evidence="1">Uncharacterized protein</fullName>
    </submittedName>
</protein>
<dbReference type="Proteomes" id="UP000016927">
    <property type="component" value="Unassembled WGS sequence"/>
</dbReference>
<dbReference type="EMBL" id="KB909172">
    <property type="protein sequence ID" value="EOB12999.1"/>
    <property type="molecule type" value="Genomic_DNA"/>
</dbReference>
<evidence type="ECO:0000313" key="2">
    <source>
        <dbReference type="Proteomes" id="UP000016927"/>
    </source>
</evidence>
<reference evidence="1 2" key="1">
    <citation type="journal article" date="2013" name="BMC Genomics">
        <title>Comparative genomics of parasitic silkworm microsporidia reveal an association between genome expansion and host adaptation.</title>
        <authorList>
            <person name="Pan G."/>
            <person name="Xu J."/>
            <person name="Li T."/>
            <person name="Xia Q."/>
            <person name="Liu S.L."/>
            <person name="Zhang G."/>
            <person name="Li S."/>
            <person name="Li C."/>
            <person name="Liu H."/>
            <person name="Yang L."/>
            <person name="Liu T."/>
            <person name="Zhang X."/>
            <person name="Wu Z."/>
            <person name="Fan W."/>
            <person name="Dang X."/>
            <person name="Xiang H."/>
            <person name="Tao M."/>
            <person name="Li Y."/>
            <person name="Hu J."/>
            <person name="Li Z."/>
            <person name="Lin L."/>
            <person name="Luo J."/>
            <person name="Geng L."/>
            <person name="Wang L."/>
            <person name="Long M."/>
            <person name="Wan Y."/>
            <person name="He N."/>
            <person name="Zhang Z."/>
            <person name="Lu C."/>
            <person name="Keeling P.J."/>
            <person name="Wang J."/>
            <person name="Xiang Z."/>
            <person name="Zhou Z."/>
        </authorList>
    </citation>
    <scope>NUCLEOTIDE SEQUENCE [LARGE SCALE GENOMIC DNA]</scope>
    <source>
        <strain evidence="2">CQ1 / CVCC 102059</strain>
    </source>
</reference>
<accession>R0M4T2</accession>
<name>R0M4T2_NOSB1</name>
<keyword evidence="2" id="KW-1185">Reference proteome</keyword>
<evidence type="ECO:0000313" key="1">
    <source>
        <dbReference type="EMBL" id="EOB12999.1"/>
    </source>
</evidence>
<proteinExistence type="predicted"/>